<accession>A0ABM7SUF8</accession>
<feature type="chain" id="PRO_5045035617" description="DUF3761 domain-containing protein" evidence="1">
    <location>
        <begin position="28"/>
        <end position="106"/>
    </location>
</feature>
<feature type="signal peptide" evidence="1">
    <location>
        <begin position="1"/>
        <end position="27"/>
    </location>
</feature>
<evidence type="ECO:0000313" key="3">
    <source>
        <dbReference type="Proteomes" id="UP000826012"/>
    </source>
</evidence>
<gene>
    <name evidence="2" type="ORF">MTY59_37530</name>
</gene>
<evidence type="ECO:0000313" key="2">
    <source>
        <dbReference type="EMBL" id="BCZ23898.1"/>
    </source>
</evidence>
<dbReference type="EMBL" id="AP024828">
    <property type="protein sequence ID" value="BCZ23898.1"/>
    <property type="molecule type" value="Genomic_DNA"/>
</dbReference>
<keyword evidence="1" id="KW-0732">Signal</keyword>
<proteinExistence type="predicted"/>
<dbReference type="Proteomes" id="UP000826012">
    <property type="component" value="Chromosome"/>
</dbReference>
<dbReference type="Pfam" id="PF12587">
    <property type="entry name" value="DUF3761"/>
    <property type="match status" value="1"/>
</dbReference>
<evidence type="ECO:0008006" key="4">
    <source>
        <dbReference type="Google" id="ProtNLM"/>
    </source>
</evidence>
<keyword evidence="3" id="KW-1185">Reference proteome</keyword>
<protein>
    <recommendedName>
        <fullName evidence="4">DUF3761 domain-containing protein</fullName>
    </recommendedName>
</protein>
<organism evidence="2 3">
    <name type="scientific">Mycobacterium senriense</name>
    <dbReference type="NCBI Taxonomy" id="2775496"/>
    <lineage>
        <taxon>Bacteria</taxon>
        <taxon>Bacillati</taxon>
        <taxon>Actinomycetota</taxon>
        <taxon>Actinomycetes</taxon>
        <taxon>Mycobacteriales</taxon>
        <taxon>Mycobacteriaceae</taxon>
        <taxon>Mycobacterium</taxon>
        <taxon>Mycobacterium avium complex (MAC)</taxon>
    </lineage>
</organism>
<sequence>MGYAVQLLVAVAAIAAGAVCVVPSAVASGPITILASCGKGFYQNSDGQCIPDPSSGLPPGGAPGLVGSNGAPAGATAICRDGDYSFSTHHTGTCSGHGGVRQWLSN</sequence>
<reference evidence="2 3" key="1">
    <citation type="submission" date="2021-07" db="EMBL/GenBank/DDBJ databases">
        <title>Complete genome sequence of nontuberculous Mycobacterium sp. TY59.</title>
        <authorList>
            <person name="Fukushima K."/>
        </authorList>
    </citation>
    <scope>NUCLEOTIDE SEQUENCE [LARGE SCALE GENOMIC DNA]</scope>
    <source>
        <strain evidence="2 3">TY59</strain>
    </source>
</reference>
<name>A0ABM7SUF8_9MYCO</name>
<reference evidence="2 3" key="2">
    <citation type="submission" date="2021-07" db="EMBL/GenBank/DDBJ databases">
        <authorList>
            <person name="Matsumoto Y."/>
            <person name="Motooka D."/>
            <person name="Nakamura S."/>
        </authorList>
    </citation>
    <scope>NUCLEOTIDE SEQUENCE [LARGE SCALE GENOMIC DNA]</scope>
    <source>
        <strain evidence="2 3">TY59</strain>
    </source>
</reference>
<dbReference type="InterPro" id="IPR022236">
    <property type="entry name" value="DUF3761"/>
</dbReference>
<evidence type="ECO:0000256" key="1">
    <source>
        <dbReference type="SAM" id="SignalP"/>
    </source>
</evidence>